<keyword evidence="4" id="KW-1185">Reference proteome</keyword>
<dbReference type="EMBL" id="ACWF01000033">
    <property type="protein sequence ID" value="EHL79085.1"/>
    <property type="molecule type" value="Genomic_DNA"/>
</dbReference>
<feature type="domain" description="SH3b" evidence="2">
    <location>
        <begin position="98"/>
        <end position="162"/>
    </location>
</feature>
<dbReference type="HOGENOM" id="CLU_1233024_0_0_9"/>
<feature type="chain" id="PRO_5003526319" description="SH3b domain-containing protein" evidence="1">
    <location>
        <begin position="26"/>
        <end position="224"/>
    </location>
</feature>
<evidence type="ECO:0000256" key="1">
    <source>
        <dbReference type="SAM" id="SignalP"/>
    </source>
</evidence>
<dbReference type="PANTHER" id="PTHR34408">
    <property type="entry name" value="FAMILY PROTEIN, PUTATIVE-RELATED"/>
    <property type="match status" value="1"/>
</dbReference>
<dbReference type="InterPro" id="IPR003646">
    <property type="entry name" value="SH3-like_bac-type"/>
</dbReference>
<dbReference type="SUPFAM" id="SSF50044">
    <property type="entry name" value="SH3-domain"/>
    <property type="match status" value="1"/>
</dbReference>
<evidence type="ECO:0000313" key="3">
    <source>
        <dbReference type="EMBL" id="EHL79085.1"/>
    </source>
</evidence>
<sequence length="224" mass="25168">MKKVFVFITFILLFAVIVPLQQAEASTGYHVVKVSTTLNVREKPSPKAKVIGSLKNGTVVYVYNTAPGGWSKIKYNNKDGYVASIYLVQQGTAKTVFSKKAVITASPSLKVREKPSPNARVIGTLKKGAVIYVYAAKDGGWSEIRYNGKTAYVATSFFRFTSRLTINEAKQLILQSFPHPDTEVKMIYYEKERDVYRARVGYKNFAYGYWYVIIDPDNGAMKND</sequence>
<dbReference type="PATRIC" id="fig|665952.3.peg.732"/>
<dbReference type="AlphaFoldDB" id="G9QIE6"/>
<dbReference type="InterPro" id="IPR052354">
    <property type="entry name" value="Cell_Wall_Dynamics_Protein"/>
</dbReference>
<dbReference type="InterPro" id="IPR036028">
    <property type="entry name" value="SH3-like_dom_sf"/>
</dbReference>
<name>G9QIE6_9BACI</name>
<dbReference type="PROSITE" id="PS51781">
    <property type="entry name" value="SH3B"/>
    <property type="match status" value="2"/>
</dbReference>
<dbReference type="Pfam" id="PF08239">
    <property type="entry name" value="SH3_3"/>
    <property type="match status" value="2"/>
</dbReference>
<feature type="domain" description="SH3b" evidence="2">
    <location>
        <begin position="26"/>
        <end position="91"/>
    </location>
</feature>
<proteinExistence type="predicted"/>
<accession>G9QIE6</accession>
<protein>
    <recommendedName>
        <fullName evidence="2">SH3b domain-containing protein</fullName>
    </recommendedName>
</protein>
<feature type="signal peptide" evidence="1">
    <location>
        <begin position="1"/>
        <end position="25"/>
    </location>
</feature>
<gene>
    <name evidence="3" type="ORF">HMPREF1015_02237</name>
</gene>
<dbReference type="Proteomes" id="UP000011747">
    <property type="component" value="Unassembled WGS sequence"/>
</dbReference>
<organism evidence="3 4">
    <name type="scientific">Bacillus smithii 7_3_47FAA</name>
    <dbReference type="NCBI Taxonomy" id="665952"/>
    <lineage>
        <taxon>Bacteria</taxon>
        <taxon>Bacillati</taxon>
        <taxon>Bacillota</taxon>
        <taxon>Bacilli</taxon>
        <taxon>Bacillales</taxon>
        <taxon>Bacillaceae</taxon>
        <taxon>Bacillus</taxon>
    </lineage>
</organism>
<dbReference type="PANTHER" id="PTHR34408:SF2">
    <property type="entry name" value="CELL WALL-BINDING PROTEIN YWSB"/>
    <property type="match status" value="1"/>
</dbReference>
<keyword evidence="1" id="KW-0732">Signal</keyword>
<evidence type="ECO:0000313" key="4">
    <source>
        <dbReference type="Proteomes" id="UP000011747"/>
    </source>
</evidence>
<dbReference type="RefSeq" id="WP_003353010.1">
    <property type="nucleotide sequence ID" value="NZ_JH414743.1"/>
</dbReference>
<dbReference type="Gene3D" id="2.30.30.40">
    <property type="entry name" value="SH3 Domains"/>
    <property type="match status" value="2"/>
</dbReference>
<dbReference type="SMART" id="SM00287">
    <property type="entry name" value="SH3b"/>
    <property type="match status" value="2"/>
</dbReference>
<reference evidence="3 4" key="1">
    <citation type="submission" date="2011-09" db="EMBL/GenBank/DDBJ databases">
        <title>The Genome Sequence of Bacillus smithii 7_3_47FAA.</title>
        <authorList>
            <consortium name="The Broad Institute Genome Sequencing Platform"/>
            <person name="Earl A."/>
            <person name="Ward D."/>
            <person name="Feldgarden M."/>
            <person name="Gevers D."/>
            <person name="Daigneault M."/>
            <person name="Strauss J."/>
            <person name="Allen-Vercoe E."/>
            <person name="Young S.K."/>
            <person name="Zeng Q."/>
            <person name="Gargeya S."/>
            <person name="Fitzgerald M."/>
            <person name="Haas B."/>
            <person name="Abouelleil A."/>
            <person name="Alvarado L."/>
            <person name="Arachchi H.M."/>
            <person name="Berlin A."/>
            <person name="Brown A."/>
            <person name="Chapman S.B."/>
            <person name="Chen Z."/>
            <person name="Dunbar C."/>
            <person name="Freedman E."/>
            <person name="Gearin G."/>
            <person name="Goldberg J."/>
            <person name="Griggs A."/>
            <person name="Gujja S."/>
            <person name="Heiman D."/>
            <person name="Howarth C."/>
            <person name="Larson L."/>
            <person name="Lui A."/>
            <person name="MacDonald P.J.P."/>
            <person name="Montmayeur A."/>
            <person name="Murphy C."/>
            <person name="Neiman D."/>
            <person name="Pearson M."/>
            <person name="Priest M."/>
            <person name="Roberts A."/>
            <person name="Saif S."/>
            <person name="Shea T."/>
            <person name="Shenoy N."/>
            <person name="Sisk P."/>
            <person name="Stolte C."/>
            <person name="Sykes S."/>
            <person name="Wortman J."/>
            <person name="Nusbaum C."/>
            <person name="Birren B."/>
        </authorList>
    </citation>
    <scope>NUCLEOTIDE SEQUENCE [LARGE SCALE GENOMIC DNA]</scope>
    <source>
        <strain evidence="3 4">7_3_47FAA</strain>
    </source>
</reference>
<comment type="caution">
    <text evidence="3">The sequence shown here is derived from an EMBL/GenBank/DDBJ whole genome shotgun (WGS) entry which is preliminary data.</text>
</comment>
<evidence type="ECO:0000259" key="2">
    <source>
        <dbReference type="PROSITE" id="PS51781"/>
    </source>
</evidence>